<keyword evidence="15" id="KW-0137">Centromere</keyword>
<evidence type="ECO:0000256" key="10">
    <source>
        <dbReference type="ARBA" id="ARBA00022776"/>
    </source>
</evidence>
<evidence type="ECO:0000256" key="13">
    <source>
        <dbReference type="ARBA" id="ARBA00023242"/>
    </source>
</evidence>
<keyword evidence="12" id="KW-0206">Cytoskeleton</keyword>
<keyword evidence="18" id="KW-1185">Reference proteome</keyword>
<dbReference type="OrthoDB" id="5516652at2759"/>
<organism evidence="17 18">
    <name type="scientific">Metschnikowia pulcherrima</name>
    <dbReference type="NCBI Taxonomy" id="27326"/>
    <lineage>
        <taxon>Eukaryota</taxon>
        <taxon>Fungi</taxon>
        <taxon>Dikarya</taxon>
        <taxon>Ascomycota</taxon>
        <taxon>Saccharomycotina</taxon>
        <taxon>Pichiomycetes</taxon>
        <taxon>Metschnikowiaceae</taxon>
        <taxon>Metschnikowia</taxon>
    </lineage>
</organism>
<evidence type="ECO:0000256" key="1">
    <source>
        <dbReference type="ARBA" id="ARBA00004123"/>
    </source>
</evidence>
<keyword evidence="13" id="KW-0539">Nucleus</keyword>
<dbReference type="Pfam" id="PF08650">
    <property type="entry name" value="DASH_Dad4"/>
    <property type="match status" value="1"/>
</dbReference>
<dbReference type="GO" id="GO:0005874">
    <property type="term" value="C:microtubule"/>
    <property type="evidence" value="ECO:0007669"/>
    <property type="project" value="UniProtKB-KW"/>
</dbReference>
<gene>
    <name evidence="17" type="ORF">HF325_004789</name>
</gene>
<dbReference type="PANTHER" id="PTHR28222">
    <property type="entry name" value="DASH COMPLEX SUBUNIT DAD4"/>
    <property type="match status" value="1"/>
</dbReference>
<dbReference type="AlphaFoldDB" id="A0A8H7GQ00"/>
<sequence length="79" mass="8935">MSSEKQPMLNPHDAVQLALLSRIVNNMKSLNESVYDMNLTLSEINENNKDIDALAQLWNNYAKGTELSIKTTGQMREPL</sequence>
<keyword evidence="7" id="KW-0963">Cytoplasm</keyword>
<accession>A0A8H7GQ00</accession>
<dbReference type="Proteomes" id="UP000649328">
    <property type="component" value="Unassembled WGS sequence"/>
</dbReference>
<evidence type="ECO:0000256" key="14">
    <source>
        <dbReference type="ARBA" id="ARBA00023306"/>
    </source>
</evidence>
<protein>
    <recommendedName>
        <fullName evidence="5">DASH complex subunit DAD4</fullName>
    </recommendedName>
    <alternativeName>
        <fullName evidence="16">Outer kinetochore protein DAD4</fullName>
    </alternativeName>
</protein>
<evidence type="ECO:0000256" key="5">
    <source>
        <dbReference type="ARBA" id="ARBA00020259"/>
    </source>
</evidence>
<dbReference type="PANTHER" id="PTHR28222:SF1">
    <property type="entry name" value="DASH COMPLEX SUBUNIT DAD4"/>
    <property type="match status" value="1"/>
</dbReference>
<comment type="similarity">
    <text evidence="4">Belongs to the DASH complex DAD4 family.</text>
</comment>
<comment type="caution">
    <text evidence="17">The sequence shown here is derived from an EMBL/GenBank/DDBJ whole genome shotgun (WGS) entry which is preliminary data.</text>
</comment>
<dbReference type="GO" id="GO:0008608">
    <property type="term" value="P:attachment of spindle microtubules to kinetochore"/>
    <property type="evidence" value="ECO:0007669"/>
    <property type="project" value="InterPro"/>
</dbReference>
<evidence type="ECO:0000313" key="17">
    <source>
        <dbReference type="EMBL" id="KAF8001000.1"/>
    </source>
</evidence>
<keyword evidence="11" id="KW-0995">Kinetochore</keyword>
<evidence type="ECO:0000256" key="8">
    <source>
        <dbReference type="ARBA" id="ARBA00022618"/>
    </source>
</evidence>
<evidence type="ECO:0000256" key="11">
    <source>
        <dbReference type="ARBA" id="ARBA00022838"/>
    </source>
</evidence>
<keyword evidence="8" id="KW-0132">Cell division</keyword>
<evidence type="ECO:0000256" key="3">
    <source>
        <dbReference type="ARBA" id="ARBA00004629"/>
    </source>
</evidence>
<evidence type="ECO:0000256" key="2">
    <source>
        <dbReference type="ARBA" id="ARBA00004186"/>
    </source>
</evidence>
<evidence type="ECO:0000256" key="12">
    <source>
        <dbReference type="ARBA" id="ARBA00023212"/>
    </source>
</evidence>
<evidence type="ECO:0000256" key="4">
    <source>
        <dbReference type="ARBA" id="ARBA00009754"/>
    </source>
</evidence>
<evidence type="ECO:0000256" key="7">
    <source>
        <dbReference type="ARBA" id="ARBA00022490"/>
    </source>
</evidence>
<evidence type="ECO:0000256" key="16">
    <source>
        <dbReference type="ARBA" id="ARBA00030569"/>
    </source>
</evidence>
<dbReference type="GO" id="GO:0072686">
    <property type="term" value="C:mitotic spindle"/>
    <property type="evidence" value="ECO:0007669"/>
    <property type="project" value="InterPro"/>
</dbReference>
<proteinExistence type="inferred from homology"/>
<keyword evidence="14" id="KW-0131">Cell cycle</keyword>
<evidence type="ECO:0000256" key="6">
    <source>
        <dbReference type="ARBA" id="ARBA00022454"/>
    </source>
</evidence>
<keyword evidence="6" id="KW-0158">Chromosome</keyword>
<evidence type="ECO:0000313" key="18">
    <source>
        <dbReference type="Proteomes" id="UP000649328"/>
    </source>
</evidence>
<dbReference type="EMBL" id="JACBPP010000006">
    <property type="protein sequence ID" value="KAF8001000.1"/>
    <property type="molecule type" value="Genomic_DNA"/>
</dbReference>
<keyword evidence="9" id="KW-0493">Microtubule</keyword>
<evidence type="ECO:0000256" key="15">
    <source>
        <dbReference type="ARBA" id="ARBA00023328"/>
    </source>
</evidence>
<dbReference type="GO" id="GO:0051301">
    <property type="term" value="P:cell division"/>
    <property type="evidence" value="ECO:0007669"/>
    <property type="project" value="UniProtKB-KW"/>
</dbReference>
<reference evidence="17" key="1">
    <citation type="submission" date="2020-10" db="EMBL/GenBank/DDBJ databases">
        <title>The Whole-Genome Sequence of Metschnikowia persimmonesis, a Novel Endophytic Yeast Species Isolated from Medicinal Plant Diospyros kaki Thumb.</title>
        <authorList>
            <person name="Rahmat E."/>
            <person name="Kang Y."/>
        </authorList>
    </citation>
    <scope>NUCLEOTIDE SEQUENCE</scope>
    <source>
        <strain evidence="17">KIOM G15050</strain>
    </source>
</reference>
<dbReference type="InterPro" id="IPR013959">
    <property type="entry name" value="DASH_Dad4"/>
</dbReference>
<comment type="subcellular location">
    <subcellularLocation>
        <location evidence="3">Chromosome</location>
        <location evidence="3">Centromere</location>
        <location evidence="3">Kinetochore</location>
    </subcellularLocation>
    <subcellularLocation>
        <location evidence="2">Cytoplasm</location>
        <location evidence="2">Cytoskeleton</location>
        <location evidence="2">Spindle</location>
    </subcellularLocation>
    <subcellularLocation>
        <location evidence="1">Nucleus</location>
    </subcellularLocation>
</comment>
<name>A0A8H7GQ00_9ASCO</name>
<dbReference type="GO" id="GO:0042729">
    <property type="term" value="C:DASH complex"/>
    <property type="evidence" value="ECO:0007669"/>
    <property type="project" value="InterPro"/>
</dbReference>
<evidence type="ECO:0000256" key="9">
    <source>
        <dbReference type="ARBA" id="ARBA00022701"/>
    </source>
</evidence>
<keyword evidence="10" id="KW-0498">Mitosis</keyword>